<evidence type="ECO:0000313" key="2">
    <source>
        <dbReference type="Proteomes" id="UP000289437"/>
    </source>
</evidence>
<organism evidence="1 2">
    <name type="scientific">Granulicella sibirica</name>
    <dbReference type="NCBI Taxonomy" id="2479048"/>
    <lineage>
        <taxon>Bacteria</taxon>
        <taxon>Pseudomonadati</taxon>
        <taxon>Acidobacteriota</taxon>
        <taxon>Terriglobia</taxon>
        <taxon>Terriglobales</taxon>
        <taxon>Acidobacteriaceae</taxon>
        <taxon>Granulicella</taxon>
    </lineage>
</organism>
<reference evidence="2" key="2">
    <citation type="submission" date="2019-02" db="EMBL/GenBank/DDBJ databases">
        <title>Granulicella sibirica sp. nov., a psychrotolerant acidobacterium isolated from an organic soil layer in forested tundra, West Siberia.</title>
        <authorList>
            <person name="Oshkin I.Y."/>
            <person name="Kulichevskaya I.S."/>
            <person name="Rijpstra W.I.C."/>
            <person name="Sinninghe Damste J.S."/>
            <person name="Rakitin A.L."/>
            <person name="Ravin N.V."/>
            <person name="Dedysh S.N."/>
        </authorList>
    </citation>
    <scope>NUCLEOTIDE SEQUENCE [LARGE SCALE GENOMIC DNA]</scope>
    <source>
        <strain evidence="2">AF10</strain>
    </source>
</reference>
<comment type="caution">
    <text evidence="1">The sequence shown here is derived from an EMBL/GenBank/DDBJ whole genome shotgun (WGS) entry which is preliminary data.</text>
</comment>
<dbReference type="Proteomes" id="UP000289437">
    <property type="component" value="Unassembled WGS sequence"/>
</dbReference>
<dbReference type="AlphaFoldDB" id="A0A4Q0TAD4"/>
<evidence type="ECO:0008006" key="3">
    <source>
        <dbReference type="Google" id="ProtNLM"/>
    </source>
</evidence>
<dbReference type="RefSeq" id="WP_161570904.1">
    <property type="nucleotide sequence ID" value="NZ_RDSM01000001.1"/>
</dbReference>
<keyword evidence="2" id="KW-1185">Reference proteome</keyword>
<gene>
    <name evidence="1" type="ORF">GRAN_1911</name>
</gene>
<dbReference type="InterPro" id="IPR012441">
    <property type="entry name" value="DUF1643"/>
</dbReference>
<proteinExistence type="predicted"/>
<sequence>MTAHDPGGKSKPKWPADSKVTATWSPCKRYRYTLSEIWNPDLPVIMWLLMNPSVASLEHADPTLIRTGQFSRAWGYGGQLVGNVHSYRATDKQRLLEVDDPAGPGNDAALVRMAKRAGLVMLAYGQPPKPLRPRSLDVVKMLRKAGADLHHLRLSKDGSPYHPLYLPGDLTPVRFPSSV</sequence>
<name>A0A4Q0TAD4_9BACT</name>
<dbReference type="Pfam" id="PF07799">
    <property type="entry name" value="DUF1643"/>
    <property type="match status" value="1"/>
</dbReference>
<reference evidence="1 2" key="1">
    <citation type="submission" date="2018-11" db="EMBL/GenBank/DDBJ databases">
        <authorList>
            <person name="Mardanov A.V."/>
            <person name="Ravin N.V."/>
            <person name="Dedysh S.N."/>
        </authorList>
    </citation>
    <scope>NUCLEOTIDE SEQUENCE [LARGE SCALE GENOMIC DNA]</scope>
    <source>
        <strain evidence="1 2">AF10</strain>
    </source>
</reference>
<dbReference type="OrthoDB" id="9807577at2"/>
<dbReference type="EMBL" id="RDSM01000001">
    <property type="protein sequence ID" value="RXH58601.1"/>
    <property type="molecule type" value="Genomic_DNA"/>
</dbReference>
<protein>
    <recommendedName>
        <fullName evidence="3">DUF1643 domain-containing protein</fullName>
    </recommendedName>
</protein>
<accession>A0A4Q0TAD4</accession>
<evidence type="ECO:0000313" key="1">
    <source>
        <dbReference type="EMBL" id="RXH58601.1"/>
    </source>
</evidence>